<feature type="region of interest" description="Disordered" evidence="1">
    <location>
        <begin position="1"/>
        <end position="28"/>
    </location>
</feature>
<name>A0ABN7AVD4_9HEMI</name>
<dbReference type="EMBL" id="AP028915">
    <property type="protein sequence ID" value="BES96159.1"/>
    <property type="molecule type" value="Genomic_DNA"/>
</dbReference>
<organism evidence="2 3">
    <name type="scientific">Nesidiocoris tenuis</name>
    <dbReference type="NCBI Taxonomy" id="355587"/>
    <lineage>
        <taxon>Eukaryota</taxon>
        <taxon>Metazoa</taxon>
        <taxon>Ecdysozoa</taxon>
        <taxon>Arthropoda</taxon>
        <taxon>Hexapoda</taxon>
        <taxon>Insecta</taxon>
        <taxon>Pterygota</taxon>
        <taxon>Neoptera</taxon>
        <taxon>Paraneoptera</taxon>
        <taxon>Hemiptera</taxon>
        <taxon>Heteroptera</taxon>
        <taxon>Panheteroptera</taxon>
        <taxon>Cimicomorpha</taxon>
        <taxon>Miridae</taxon>
        <taxon>Dicyphina</taxon>
        <taxon>Nesidiocoris</taxon>
    </lineage>
</organism>
<dbReference type="Proteomes" id="UP001307889">
    <property type="component" value="Chromosome 7"/>
</dbReference>
<feature type="region of interest" description="Disordered" evidence="1">
    <location>
        <begin position="52"/>
        <end position="86"/>
    </location>
</feature>
<evidence type="ECO:0000313" key="3">
    <source>
        <dbReference type="Proteomes" id="UP001307889"/>
    </source>
</evidence>
<proteinExistence type="predicted"/>
<gene>
    <name evidence="2" type="ORF">NTJ_08969</name>
</gene>
<keyword evidence="3" id="KW-1185">Reference proteome</keyword>
<evidence type="ECO:0000313" key="2">
    <source>
        <dbReference type="EMBL" id="BES96159.1"/>
    </source>
</evidence>
<accession>A0ABN7AVD4</accession>
<protein>
    <recommendedName>
        <fullName evidence="4">Nucleotidyl transferase domain-containing protein</fullName>
    </recommendedName>
</protein>
<sequence>MELDRNWLSRGKKPAESTGGISVRGKNPPIGIIGICIAGTGSRLRSFVNGAPKNLTGAELRPPAEKAGKSPFRRSRPVRQVTNRSA</sequence>
<evidence type="ECO:0008006" key="4">
    <source>
        <dbReference type="Google" id="ProtNLM"/>
    </source>
</evidence>
<evidence type="ECO:0000256" key="1">
    <source>
        <dbReference type="SAM" id="MobiDB-lite"/>
    </source>
</evidence>
<reference evidence="2 3" key="1">
    <citation type="submission" date="2023-09" db="EMBL/GenBank/DDBJ databases">
        <title>Nesidiocoris tenuis whole genome shotgun sequence.</title>
        <authorList>
            <person name="Shibata T."/>
            <person name="Shimoda M."/>
            <person name="Kobayashi T."/>
            <person name="Uehara T."/>
        </authorList>
    </citation>
    <scope>NUCLEOTIDE SEQUENCE [LARGE SCALE GENOMIC DNA]</scope>
    <source>
        <strain evidence="2 3">Japan</strain>
    </source>
</reference>